<evidence type="ECO:0000313" key="7">
    <source>
        <dbReference type="Ensembl" id="ENSAPLP00020005136.1"/>
    </source>
</evidence>
<keyword evidence="4 5" id="KW-0472">Membrane</keyword>
<evidence type="ECO:0000256" key="2">
    <source>
        <dbReference type="ARBA" id="ARBA00022692"/>
    </source>
</evidence>
<evidence type="ECO:0000256" key="4">
    <source>
        <dbReference type="ARBA" id="ARBA00023136"/>
    </source>
</evidence>
<dbReference type="InterPro" id="IPR002645">
    <property type="entry name" value="STAS_dom"/>
</dbReference>
<dbReference type="InterPro" id="IPR011547">
    <property type="entry name" value="SLC26A/SulP_dom"/>
</dbReference>
<evidence type="ECO:0000256" key="5">
    <source>
        <dbReference type="SAM" id="Phobius"/>
    </source>
</evidence>
<feature type="transmembrane region" description="Helical" evidence="5">
    <location>
        <begin position="193"/>
        <end position="209"/>
    </location>
</feature>
<dbReference type="PANTHER" id="PTHR11814">
    <property type="entry name" value="SULFATE TRANSPORTER"/>
    <property type="match status" value="1"/>
</dbReference>
<feature type="transmembrane region" description="Helical" evidence="5">
    <location>
        <begin position="70"/>
        <end position="92"/>
    </location>
</feature>
<keyword evidence="2 5" id="KW-0812">Transmembrane</keyword>
<feature type="domain" description="STAS" evidence="6">
    <location>
        <begin position="473"/>
        <end position="559"/>
    </location>
</feature>
<dbReference type="CDD" id="cd07042">
    <property type="entry name" value="STAS_SulP_like_sulfate_transporter"/>
    <property type="match status" value="1"/>
</dbReference>
<name>A0A8B9R7R1_ANAPL</name>
<reference evidence="7" key="3">
    <citation type="submission" date="2025-09" db="UniProtKB">
        <authorList>
            <consortium name="Ensembl"/>
        </authorList>
    </citation>
    <scope>IDENTIFICATION</scope>
</reference>
<protein>
    <submittedName>
        <fullName evidence="7">Solute carrier family 26 member 11</fullName>
    </submittedName>
</protein>
<feature type="transmembrane region" description="Helical" evidence="5">
    <location>
        <begin position="403"/>
        <end position="423"/>
    </location>
</feature>
<comment type="subcellular location">
    <subcellularLocation>
        <location evidence="1">Membrane</location>
        <topology evidence="1">Multi-pass membrane protein</topology>
    </subcellularLocation>
</comment>
<keyword evidence="3 5" id="KW-1133">Transmembrane helix</keyword>
<dbReference type="Pfam" id="PF01740">
    <property type="entry name" value="STAS"/>
    <property type="match status" value="1"/>
</dbReference>
<dbReference type="GO" id="GO:0016020">
    <property type="term" value="C:membrane"/>
    <property type="evidence" value="ECO:0007669"/>
    <property type="project" value="UniProtKB-SubCell"/>
</dbReference>
<dbReference type="PROSITE" id="PS50801">
    <property type="entry name" value="STAS"/>
    <property type="match status" value="1"/>
</dbReference>
<dbReference type="SUPFAM" id="SSF52091">
    <property type="entry name" value="SpoIIaa-like"/>
    <property type="match status" value="1"/>
</dbReference>
<dbReference type="AlphaFoldDB" id="A0A8B9R7R1"/>
<proteinExistence type="predicted"/>
<feature type="transmembrane region" description="Helical" evidence="5">
    <location>
        <begin position="112"/>
        <end position="137"/>
    </location>
</feature>
<evidence type="ECO:0000313" key="8">
    <source>
        <dbReference type="Proteomes" id="UP000694400"/>
    </source>
</evidence>
<dbReference type="Ensembl" id="ENSAPLT00020005530.1">
    <property type="protein sequence ID" value="ENSAPLP00020005136.1"/>
    <property type="gene ID" value="ENSAPLG00020003745.1"/>
</dbReference>
<dbReference type="Gene3D" id="3.30.750.24">
    <property type="entry name" value="STAS domain"/>
    <property type="match status" value="1"/>
</dbReference>
<reference evidence="7" key="2">
    <citation type="submission" date="2025-08" db="UniProtKB">
        <authorList>
            <consortium name="Ensembl"/>
        </authorList>
    </citation>
    <scope>IDENTIFICATION</scope>
</reference>
<feature type="transmembrane region" description="Helical" evidence="5">
    <location>
        <begin position="38"/>
        <end position="58"/>
    </location>
</feature>
<feature type="transmembrane region" description="Helical" evidence="5">
    <location>
        <begin position="229"/>
        <end position="253"/>
    </location>
</feature>
<accession>A0A8B9R7R1</accession>
<dbReference type="Proteomes" id="UP000694400">
    <property type="component" value="Chromosome 18"/>
</dbReference>
<dbReference type="InterPro" id="IPR036513">
    <property type="entry name" value="STAS_dom_sf"/>
</dbReference>
<organism evidence="7 8">
    <name type="scientific">Anas platyrhynchos</name>
    <name type="common">Mallard</name>
    <name type="synonym">Anas boschas</name>
    <dbReference type="NCBI Taxonomy" id="8839"/>
    <lineage>
        <taxon>Eukaryota</taxon>
        <taxon>Metazoa</taxon>
        <taxon>Chordata</taxon>
        <taxon>Craniata</taxon>
        <taxon>Vertebrata</taxon>
        <taxon>Euteleostomi</taxon>
        <taxon>Archelosauria</taxon>
        <taxon>Archosauria</taxon>
        <taxon>Dinosauria</taxon>
        <taxon>Saurischia</taxon>
        <taxon>Theropoda</taxon>
        <taxon>Coelurosauria</taxon>
        <taxon>Aves</taxon>
        <taxon>Neognathae</taxon>
        <taxon>Galloanserae</taxon>
        <taxon>Anseriformes</taxon>
        <taxon>Anatidae</taxon>
        <taxon>Anatinae</taxon>
        <taxon>Anas</taxon>
    </lineage>
</organism>
<dbReference type="Pfam" id="PF00916">
    <property type="entry name" value="Sulfate_transp"/>
    <property type="match status" value="1"/>
</dbReference>
<evidence type="ECO:0000259" key="6">
    <source>
        <dbReference type="PROSITE" id="PS50801"/>
    </source>
</evidence>
<reference evidence="7" key="1">
    <citation type="submission" date="2019-08" db="EMBL/GenBank/DDBJ databases">
        <title>Three high-quality genomes provides insights into domestication of ducks.</title>
        <authorList>
            <person name="Hou Z.C."/>
            <person name="Zhu F."/>
            <person name="Yin Z.T."/>
            <person name="Zhang F."/>
        </authorList>
    </citation>
    <scope>NUCLEOTIDE SEQUENCE [LARGE SCALE GENOMIC DNA]</scope>
</reference>
<dbReference type="InterPro" id="IPR001902">
    <property type="entry name" value="SLC26A/SulP_fam"/>
</dbReference>
<feature type="transmembrane region" description="Helical" evidence="5">
    <location>
        <begin position="379"/>
        <end position="397"/>
    </location>
</feature>
<evidence type="ECO:0000256" key="1">
    <source>
        <dbReference type="ARBA" id="ARBA00004141"/>
    </source>
</evidence>
<evidence type="ECO:0000256" key="3">
    <source>
        <dbReference type="ARBA" id="ARBA00022989"/>
    </source>
</evidence>
<feature type="transmembrane region" description="Helical" evidence="5">
    <location>
        <begin position="430"/>
        <end position="461"/>
    </location>
</feature>
<dbReference type="GO" id="GO:0055085">
    <property type="term" value="P:transmembrane transport"/>
    <property type="evidence" value="ECO:0007669"/>
    <property type="project" value="InterPro"/>
</dbReference>
<sequence length="597" mass="63611">AASPPPSPAGAPRRRCWLRALRRRLPVLGWLPRYSPGWLQLDLIAGVTVGITVVPQALAYAEVAGLPPQYGLYSSFVGCFVYCFLGTAKDVTLGPTAIMSLLVSSYAFHDPVYAVLLAFLTGCIQLAMGLLHLGFLLDFISCPVIKGFTSAASITISFNQVKNILGLHGIPRQFFLQVYETLRRIGETRPGDAILGLVCLAALAGLRAMKSHLPPASHTEPLATRASYLIVWTCATARNALVVLFAGLVAYCFQLRGSQPLTLTGSIPQGLPPCRLPPFSKAEPNGTVPFGTMVEDMGVGLAVVPLMGLVETVAIAKAFGTAPRLLFPTAGFANVLGSFFSSYPITGSFGRTAVNAQTGVCTPAGGLVTGRAMRCRPPAGALVLLSLAYLTSLFYYIPKAALAAVIISAVVPMFDAGIFRTLWRVKRLDLVPLCVTFLFCFWEVQYGIVAGVLVSGLLLLYSIARPPLKVSGQGTLLVQPGSSLHFPAIEHLRDVICSRALTAPSPRSIILDCHRISSIDYTVVVGLAELLQELRKHGISLAFCSLQDQVLRALLAADLEGFRHFPSWEEAGEASGCPAAAGCSRGCGQFDLGLALH</sequence>